<protein>
    <submittedName>
        <fullName evidence="1">Uncharacterized protein</fullName>
    </submittedName>
</protein>
<accession>A0A8S5R8L5</accession>
<proteinExistence type="predicted"/>
<evidence type="ECO:0000313" key="1">
    <source>
        <dbReference type="EMBL" id="DAE27373.1"/>
    </source>
</evidence>
<dbReference type="EMBL" id="BK015835">
    <property type="protein sequence ID" value="DAE27373.1"/>
    <property type="molecule type" value="Genomic_DNA"/>
</dbReference>
<organism evidence="1">
    <name type="scientific">virus sp. ct8MV80</name>
    <dbReference type="NCBI Taxonomy" id="2826793"/>
    <lineage>
        <taxon>Viruses</taxon>
    </lineage>
</organism>
<name>A0A8S5R8L5_9VIRU</name>
<reference evidence="1" key="1">
    <citation type="journal article" date="2021" name="Proc. Natl. Acad. Sci. U.S.A.">
        <title>A Catalog of Tens of Thousands of Viruses from Human Metagenomes Reveals Hidden Associations with Chronic Diseases.</title>
        <authorList>
            <person name="Tisza M.J."/>
            <person name="Buck C.B."/>
        </authorList>
    </citation>
    <scope>NUCLEOTIDE SEQUENCE</scope>
    <source>
        <strain evidence="1">Ct8MV80</strain>
    </source>
</reference>
<sequence>MNIIKKHYAIEQCKKLDELISIQEDICRTLEIGYNLCVDFDCIIHQAKVYLKNDKHIQDAGYLNEKYTGDKLEAVREIRIGWDCYKKDHENDVVVFDGKKILGVENDSYITWDDIDENFQFFWKDYEDYKIKANKIIASFENREYDFANLHCVEDLILEYDFRFNCKCLSTRITEHLCMIRSFKFAQNVISEGHWIKNQWSKNSRILSEKEKNNLGMNNIADKIDSSTSSTKNVGNNNDAKNVNVKYYRDNGDGTMDWVNCPVIITDGDNDVYRMPEE</sequence>